<evidence type="ECO:0000313" key="13">
    <source>
        <dbReference type="Proteomes" id="UP000604825"/>
    </source>
</evidence>
<keyword evidence="7" id="KW-0333">Golgi apparatus</keyword>
<comment type="subcellular location">
    <subcellularLocation>
        <location evidence="1">Golgi apparatus membrane</location>
        <topology evidence="1">Single-pass type II membrane protein</topology>
    </subcellularLocation>
</comment>
<evidence type="ECO:0000256" key="3">
    <source>
        <dbReference type="ARBA" id="ARBA00022679"/>
    </source>
</evidence>
<keyword evidence="8 9" id="KW-0472">Membrane</keyword>
<feature type="domain" description="Trichome birefringence-like C-terminal" evidence="10">
    <location>
        <begin position="75"/>
        <end position="255"/>
    </location>
</feature>
<dbReference type="PANTHER" id="PTHR32285">
    <property type="entry name" value="PROTEIN TRICHOME BIREFRINGENCE-LIKE 9-RELATED"/>
    <property type="match status" value="1"/>
</dbReference>
<dbReference type="InterPro" id="IPR026057">
    <property type="entry name" value="TBL_C"/>
</dbReference>
<evidence type="ECO:0000313" key="12">
    <source>
        <dbReference type="EMBL" id="CAD6269101.1"/>
    </source>
</evidence>
<evidence type="ECO:0008006" key="14">
    <source>
        <dbReference type="Google" id="ProtNLM"/>
    </source>
</evidence>
<dbReference type="InterPro" id="IPR029962">
    <property type="entry name" value="TBL"/>
</dbReference>
<dbReference type="Pfam" id="PF13839">
    <property type="entry name" value="PC-Esterase"/>
    <property type="match status" value="1"/>
</dbReference>
<sequence>MTNLNSQVGVLRRGVINTLIAFSVIVSFIILFYKGQEIHVTIGCTFMFPEVACDKYGRKDVMYQQWRWQPHGCDLPRFDAIRLLEKLRNNRYLPIEELLYLPIFCHLDGYVNKYSIKARNIIVHHLLHQVATESTDSGKEYNATIDFYWSPLLLESNGDSPTIHWLEYKIIWADRIEKHASAWRDADIIIFNSYVWWRKHKADMRMKVMYGSFEDGDARLNTVEMIYGFEIALKKLTEWLGENIDKNKTRIFFAGSYLHIHGE</sequence>
<dbReference type="Pfam" id="PF14416">
    <property type="entry name" value="PMR5N"/>
    <property type="match status" value="1"/>
</dbReference>
<keyword evidence="3" id="KW-0808">Transferase</keyword>
<comment type="similarity">
    <text evidence="2">Belongs to the PC-esterase family. TBL subfamily.</text>
</comment>
<comment type="caution">
    <text evidence="12">The sequence shown here is derived from an EMBL/GenBank/DDBJ whole genome shotgun (WGS) entry which is preliminary data.</text>
</comment>
<evidence type="ECO:0000259" key="10">
    <source>
        <dbReference type="Pfam" id="PF13839"/>
    </source>
</evidence>
<gene>
    <name evidence="12" type="ORF">NCGR_LOCUS52406</name>
</gene>
<keyword evidence="6 9" id="KW-1133">Transmembrane helix</keyword>
<evidence type="ECO:0000259" key="11">
    <source>
        <dbReference type="Pfam" id="PF14416"/>
    </source>
</evidence>
<dbReference type="OrthoDB" id="2016263at2759"/>
<proteinExistence type="inferred from homology"/>
<dbReference type="GO" id="GO:1990538">
    <property type="term" value="F:xylan O-acetyltransferase activity"/>
    <property type="evidence" value="ECO:0007669"/>
    <property type="project" value="UniProtKB-ARBA"/>
</dbReference>
<dbReference type="EMBL" id="CAJGYO010000014">
    <property type="protein sequence ID" value="CAD6269101.1"/>
    <property type="molecule type" value="Genomic_DNA"/>
</dbReference>
<keyword evidence="5" id="KW-0735">Signal-anchor</keyword>
<protein>
    <recommendedName>
        <fullName evidence="14">Trichome birefringence-like N-terminal domain-containing protein</fullName>
    </recommendedName>
</protein>
<evidence type="ECO:0000256" key="2">
    <source>
        <dbReference type="ARBA" id="ARBA00007727"/>
    </source>
</evidence>
<dbReference type="PANTHER" id="PTHR32285:SF233">
    <property type="entry name" value="PROTEIN TRICHOME BIREFRINGENCE-LIKE 34"/>
    <property type="match status" value="1"/>
</dbReference>
<reference evidence="12" key="1">
    <citation type="submission" date="2020-10" db="EMBL/GenBank/DDBJ databases">
        <authorList>
            <person name="Han B."/>
            <person name="Lu T."/>
            <person name="Zhao Q."/>
            <person name="Huang X."/>
            <person name="Zhao Y."/>
        </authorList>
    </citation>
    <scope>NUCLEOTIDE SEQUENCE</scope>
</reference>
<name>A0A811RGJ5_9POAL</name>
<organism evidence="12 13">
    <name type="scientific">Miscanthus lutarioriparius</name>
    <dbReference type="NCBI Taxonomy" id="422564"/>
    <lineage>
        <taxon>Eukaryota</taxon>
        <taxon>Viridiplantae</taxon>
        <taxon>Streptophyta</taxon>
        <taxon>Embryophyta</taxon>
        <taxon>Tracheophyta</taxon>
        <taxon>Spermatophyta</taxon>
        <taxon>Magnoliopsida</taxon>
        <taxon>Liliopsida</taxon>
        <taxon>Poales</taxon>
        <taxon>Poaceae</taxon>
        <taxon>PACMAD clade</taxon>
        <taxon>Panicoideae</taxon>
        <taxon>Andropogonodae</taxon>
        <taxon>Andropogoneae</taxon>
        <taxon>Saccharinae</taxon>
        <taxon>Miscanthus</taxon>
    </lineage>
</organism>
<dbReference type="GO" id="GO:0000139">
    <property type="term" value="C:Golgi membrane"/>
    <property type="evidence" value="ECO:0007669"/>
    <property type="project" value="UniProtKB-SubCell"/>
</dbReference>
<evidence type="ECO:0000256" key="5">
    <source>
        <dbReference type="ARBA" id="ARBA00022968"/>
    </source>
</evidence>
<evidence type="ECO:0000256" key="4">
    <source>
        <dbReference type="ARBA" id="ARBA00022692"/>
    </source>
</evidence>
<keyword evidence="13" id="KW-1185">Reference proteome</keyword>
<evidence type="ECO:0000256" key="7">
    <source>
        <dbReference type="ARBA" id="ARBA00023034"/>
    </source>
</evidence>
<dbReference type="Proteomes" id="UP000604825">
    <property type="component" value="Unassembled WGS sequence"/>
</dbReference>
<evidence type="ECO:0000256" key="1">
    <source>
        <dbReference type="ARBA" id="ARBA00004323"/>
    </source>
</evidence>
<evidence type="ECO:0000256" key="9">
    <source>
        <dbReference type="SAM" id="Phobius"/>
    </source>
</evidence>
<feature type="domain" description="Trichome birefringence-like N-terminal" evidence="11">
    <location>
        <begin position="43"/>
        <end position="74"/>
    </location>
</feature>
<evidence type="ECO:0000256" key="6">
    <source>
        <dbReference type="ARBA" id="ARBA00022989"/>
    </source>
</evidence>
<feature type="transmembrane region" description="Helical" evidence="9">
    <location>
        <begin position="15"/>
        <end position="33"/>
    </location>
</feature>
<dbReference type="InterPro" id="IPR025846">
    <property type="entry name" value="TBL_N"/>
</dbReference>
<evidence type="ECO:0000256" key="8">
    <source>
        <dbReference type="ARBA" id="ARBA00023136"/>
    </source>
</evidence>
<keyword evidence="4 9" id="KW-0812">Transmembrane</keyword>
<accession>A0A811RGJ5</accession>
<dbReference type="AlphaFoldDB" id="A0A811RGJ5"/>